<evidence type="ECO:0000313" key="1">
    <source>
        <dbReference type="EMBL" id="TQN45792.1"/>
    </source>
</evidence>
<gene>
    <name evidence="1" type="ORF">FHX52_2492</name>
</gene>
<dbReference type="AlphaFoldDB" id="A0A543PNY9"/>
<dbReference type="NCBIfam" id="NF035938">
    <property type="entry name" value="EboA_domain"/>
    <property type="match status" value="1"/>
</dbReference>
<evidence type="ECO:0000313" key="2">
    <source>
        <dbReference type="Proteomes" id="UP000320085"/>
    </source>
</evidence>
<evidence type="ECO:0008006" key="3">
    <source>
        <dbReference type="Google" id="ProtNLM"/>
    </source>
</evidence>
<accession>A0A543PNY9</accession>
<dbReference type="OrthoDB" id="1900402at2"/>
<proteinExistence type="predicted"/>
<comment type="caution">
    <text evidence="1">The sequence shown here is derived from an EMBL/GenBank/DDBJ whole genome shotgun (WGS) entry which is preliminary data.</text>
</comment>
<dbReference type="RefSeq" id="WP_141822440.1">
    <property type="nucleotide sequence ID" value="NZ_BAAAQC010000010.1"/>
</dbReference>
<organism evidence="1 2">
    <name type="scientific">Humibacillus xanthopallidus</name>
    <dbReference type="NCBI Taxonomy" id="412689"/>
    <lineage>
        <taxon>Bacteria</taxon>
        <taxon>Bacillati</taxon>
        <taxon>Actinomycetota</taxon>
        <taxon>Actinomycetes</taxon>
        <taxon>Micrococcales</taxon>
        <taxon>Intrasporangiaceae</taxon>
        <taxon>Humibacillus</taxon>
    </lineage>
</organism>
<dbReference type="EMBL" id="VFQF01000002">
    <property type="protein sequence ID" value="TQN45792.1"/>
    <property type="molecule type" value="Genomic_DNA"/>
</dbReference>
<reference evidence="1 2" key="1">
    <citation type="submission" date="2019-06" db="EMBL/GenBank/DDBJ databases">
        <title>Sequencing the genomes of 1000 actinobacteria strains.</title>
        <authorList>
            <person name="Klenk H.-P."/>
        </authorList>
    </citation>
    <scope>NUCLEOTIDE SEQUENCE [LARGE SCALE GENOMIC DNA]</scope>
    <source>
        <strain evidence="1 2">DSM 21776</strain>
    </source>
</reference>
<dbReference type="InterPro" id="IPR047715">
    <property type="entry name" value="EboA_dom"/>
</dbReference>
<sequence>MSPSTTPATNPMTTRDAIAQVASDPATIERHFPAAARIATREGRDGDAARRELLLAIPGPAAYVVDLVRRVYEHGDPAERRAVLLALPALDAPERSNAVGDAALPIVRDALRTNDTRLVAAALGPYAATYLDDDAWRQALLKVIFMGIPVEQVAGLAERSDAELARMVRDFAAEREAAGRIVPPDALTVLALVDTPDPSPSRAD</sequence>
<name>A0A543PNY9_9MICO</name>
<dbReference type="Proteomes" id="UP000320085">
    <property type="component" value="Unassembled WGS sequence"/>
</dbReference>
<protein>
    <recommendedName>
        <fullName evidence="3">Sugar phosphate isomerase</fullName>
    </recommendedName>
</protein>